<gene>
    <name evidence="3" type="ORF">FKX85_17825</name>
</gene>
<accession>A0A514CLX5</accession>
<feature type="domain" description="Heparinase II/III-like C-terminal" evidence="2">
    <location>
        <begin position="377"/>
        <end position="557"/>
    </location>
</feature>
<dbReference type="Pfam" id="PF07940">
    <property type="entry name" value="Hepar_II_III_C"/>
    <property type="match status" value="1"/>
</dbReference>
<dbReference type="InterPro" id="IPR008929">
    <property type="entry name" value="Chondroitin_lyas"/>
</dbReference>
<dbReference type="OrthoDB" id="175534at2"/>
<dbReference type="GO" id="GO:0016829">
    <property type="term" value="F:lyase activity"/>
    <property type="evidence" value="ECO:0007669"/>
    <property type="project" value="InterPro"/>
</dbReference>
<evidence type="ECO:0000259" key="2">
    <source>
        <dbReference type="Pfam" id="PF07940"/>
    </source>
</evidence>
<protein>
    <submittedName>
        <fullName evidence="3">Heparinase</fullName>
    </submittedName>
</protein>
<comment type="subcellular location">
    <subcellularLocation>
        <location evidence="1">Cell envelope</location>
    </subcellularLocation>
</comment>
<sequence>MVIGILFGVTLQQVRCQPTDKNSIERYAHPRIFFQKEAMAELKGQISKNAHWEDLDKLVMGEAEKLLSSPKLTGKIQGKNRINQSREAIRRVLFLGYAYHMTRQPAYQKKAKEELLNICSFEDWNPEVFLDLAEITMAAAVGYDWLYPQLSKEERGLVSRSILKKGLEPSYDQRYSDFQQLNNNWGQVINAALCLGAVSVYESYPDIAQKTIDRSLRLTDRALEEYCPDGIYPEGFMYWIYGSSYSSMMFYTLENLQYKKAQLPECFLKSGAFYTHMIGQTGEPFNWSDVFSVTSFNPAIFWMAKELGDLSLLWNEKQLLENQQTDDLKEYRLLPVTLLMGASLPLEKVTYPDGLCWAGNGTNAMAVMRSSWEDPSALFLGFKLGNPREHHGHMDMGSFILEADGVRWAIDMPMQNYHAAVFKHVKLWDDKQHGDRWSLTRTSNHGHNTLTLDDSLMDVGGKAELIRWGDREGFQFAIGDLSDTFLRKDRKINRGVGIKEKEYVIIRDEIAASDKGVNVCWKMVTKARIKVKDNEAILEKAGKTLRLKISSPKNAKIHIRPVNNHGQSKVSHKGAKLVGFDIDVKEEESAVIEVLLIPGSVSVPPEFRSLPLSEW</sequence>
<evidence type="ECO:0000313" key="4">
    <source>
        <dbReference type="Proteomes" id="UP000316614"/>
    </source>
</evidence>
<dbReference type="Proteomes" id="UP000316614">
    <property type="component" value="Chromosome"/>
</dbReference>
<dbReference type="EMBL" id="CP041253">
    <property type="protein sequence ID" value="QDH80798.1"/>
    <property type="molecule type" value="Genomic_DNA"/>
</dbReference>
<dbReference type="Gene3D" id="2.70.98.70">
    <property type="match status" value="1"/>
</dbReference>
<organism evidence="3 4">
    <name type="scientific">Echinicola soli</name>
    <dbReference type="NCBI Taxonomy" id="2591634"/>
    <lineage>
        <taxon>Bacteria</taxon>
        <taxon>Pseudomonadati</taxon>
        <taxon>Bacteroidota</taxon>
        <taxon>Cytophagia</taxon>
        <taxon>Cytophagales</taxon>
        <taxon>Cyclobacteriaceae</taxon>
        <taxon>Echinicola</taxon>
    </lineage>
</organism>
<reference evidence="3 4" key="1">
    <citation type="submission" date="2019-06" db="EMBL/GenBank/DDBJ databases">
        <title>Echinicola alkalisoli sp. nov. isolated from saline soil.</title>
        <authorList>
            <person name="Sun J.-Q."/>
            <person name="Xu L."/>
        </authorList>
    </citation>
    <scope>NUCLEOTIDE SEQUENCE [LARGE SCALE GENOMIC DNA]</scope>
    <source>
        <strain evidence="3 4">LN3S3</strain>
    </source>
</reference>
<dbReference type="RefSeq" id="WP_141616019.1">
    <property type="nucleotide sequence ID" value="NZ_CP041253.1"/>
</dbReference>
<evidence type="ECO:0000256" key="1">
    <source>
        <dbReference type="ARBA" id="ARBA00004196"/>
    </source>
</evidence>
<name>A0A514CLX5_9BACT</name>
<dbReference type="InterPro" id="IPR012480">
    <property type="entry name" value="Hepar_II_III_C"/>
</dbReference>
<dbReference type="PANTHER" id="PTHR38045:SF1">
    <property type="entry name" value="HEPARINASE II_III-LIKE PROTEIN"/>
    <property type="match status" value="1"/>
</dbReference>
<dbReference type="AlphaFoldDB" id="A0A514CLX5"/>
<proteinExistence type="predicted"/>
<dbReference type="PANTHER" id="PTHR38045">
    <property type="entry name" value="CHROMOSOME 1, WHOLE GENOME SHOTGUN SEQUENCE"/>
    <property type="match status" value="1"/>
</dbReference>
<dbReference type="GO" id="GO:0030313">
    <property type="term" value="C:cell envelope"/>
    <property type="evidence" value="ECO:0007669"/>
    <property type="project" value="UniProtKB-SubCell"/>
</dbReference>
<dbReference type="Gene3D" id="1.50.10.100">
    <property type="entry name" value="Chondroitin AC/alginate lyase"/>
    <property type="match status" value="1"/>
</dbReference>
<keyword evidence="4" id="KW-1185">Reference proteome</keyword>
<dbReference type="SUPFAM" id="SSF48230">
    <property type="entry name" value="Chondroitin AC/alginate lyase"/>
    <property type="match status" value="1"/>
</dbReference>
<dbReference type="KEGG" id="echi:FKX85_17825"/>
<evidence type="ECO:0000313" key="3">
    <source>
        <dbReference type="EMBL" id="QDH80798.1"/>
    </source>
</evidence>